<dbReference type="GO" id="GO:0008173">
    <property type="term" value="F:RNA methyltransferase activity"/>
    <property type="evidence" value="ECO:0007669"/>
    <property type="project" value="InterPro"/>
</dbReference>
<gene>
    <name evidence="5" type="ORF">METZ01_LOCUS16610</name>
</gene>
<dbReference type="SMART" id="SM00967">
    <property type="entry name" value="SpoU_sub_bind"/>
    <property type="match status" value="1"/>
</dbReference>
<dbReference type="GO" id="GO:0005737">
    <property type="term" value="C:cytoplasm"/>
    <property type="evidence" value="ECO:0007669"/>
    <property type="project" value="UniProtKB-ARBA"/>
</dbReference>
<dbReference type="SUPFAM" id="SSF75217">
    <property type="entry name" value="alpha/beta knot"/>
    <property type="match status" value="1"/>
</dbReference>
<dbReference type="PANTHER" id="PTHR43191:SF2">
    <property type="entry name" value="RRNA METHYLTRANSFERASE 3, MITOCHONDRIAL"/>
    <property type="match status" value="1"/>
</dbReference>
<dbReference type="CDD" id="cd18095">
    <property type="entry name" value="SpoU-like_rRNA-MTase"/>
    <property type="match status" value="1"/>
</dbReference>
<evidence type="ECO:0000313" key="5">
    <source>
        <dbReference type="EMBL" id="SUZ63756.1"/>
    </source>
</evidence>
<name>A0A381P9V3_9ZZZZ</name>
<accession>A0A381P9V3</accession>
<dbReference type="Gene3D" id="3.40.1280.10">
    <property type="match status" value="1"/>
</dbReference>
<dbReference type="Pfam" id="PF22435">
    <property type="entry name" value="MRM3-like_sub_bind"/>
    <property type="match status" value="1"/>
</dbReference>
<reference evidence="5" key="1">
    <citation type="submission" date="2018-05" db="EMBL/GenBank/DDBJ databases">
        <authorList>
            <person name="Lanie J.A."/>
            <person name="Ng W.-L."/>
            <person name="Kazmierczak K.M."/>
            <person name="Andrzejewski T.M."/>
            <person name="Davidsen T.M."/>
            <person name="Wayne K.J."/>
            <person name="Tettelin H."/>
            <person name="Glass J.I."/>
            <person name="Rusch D."/>
            <person name="Podicherti R."/>
            <person name="Tsui H.-C.T."/>
            <person name="Winkler M.E."/>
        </authorList>
    </citation>
    <scope>NUCLEOTIDE SEQUENCE</scope>
</reference>
<dbReference type="SUPFAM" id="SSF55315">
    <property type="entry name" value="L30e-like"/>
    <property type="match status" value="1"/>
</dbReference>
<dbReference type="InterPro" id="IPR029064">
    <property type="entry name" value="Ribosomal_eL30-like_sf"/>
</dbReference>
<dbReference type="GO" id="GO:0006396">
    <property type="term" value="P:RNA processing"/>
    <property type="evidence" value="ECO:0007669"/>
    <property type="project" value="InterPro"/>
</dbReference>
<keyword evidence="3" id="KW-0808">Transferase</keyword>
<dbReference type="EMBL" id="UINC01000924">
    <property type="protein sequence ID" value="SUZ63756.1"/>
    <property type="molecule type" value="Genomic_DNA"/>
</dbReference>
<dbReference type="InterPro" id="IPR029026">
    <property type="entry name" value="tRNA_m1G_MTases_N"/>
</dbReference>
<dbReference type="InterPro" id="IPR001537">
    <property type="entry name" value="SpoU_MeTrfase"/>
</dbReference>
<dbReference type="InterPro" id="IPR053888">
    <property type="entry name" value="MRM3-like_sub_bind"/>
</dbReference>
<evidence type="ECO:0000256" key="2">
    <source>
        <dbReference type="ARBA" id="ARBA00022603"/>
    </source>
</evidence>
<feature type="domain" description="RNA 2-O ribose methyltransferase substrate binding" evidence="4">
    <location>
        <begin position="31"/>
        <end position="107"/>
    </location>
</feature>
<dbReference type="InterPro" id="IPR051259">
    <property type="entry name" value="rRNA_Methyltransferase"/>
</dbReference>
<dbReference type="InterPro" id="IPR013123">
    <property type="entry name" value="SpoU_subst-bd"/>
</dbReference>
<evidence type="ECO:0000256" key="1">
    <source>
        <dbReference type="ARBA" id="ARBA00007228"/>
    </source>
</evidence>
<evidence type="ECO:0000256" key="3">
    <source>
        <dbReference type="ARBA" id="ARBA00022679"/>
    </source>
</evidence>
<dbReference type="GO" id="GO:0003723">
    <property type="term" value="F:RNA binding"/>
    <property type="evidence" value="ECO:0007669"/>
    <property type="project" value="InterPro"/>
</dbReference>
<dbReference type="Gene3D" id="3.30.1330.30">
    <property type="match status" value="1"/>
</dbReference>
<dbReference type="GO" id="GO:0032259">
    <property type="term" value="P:methylation"/>
    <property type="evidence" value="ECO:0007669"/>
    <property type="project" value="UniProtKB-KW"/>
</dbReference>
<dbReference type="AlphaFoldDB" id="A0A381P9V3"/>
<evidence type="ECO:0000259" key="4">
    <source>
        <dbReference type="SMART" id="SM00967"/>
    </source>
</evidence>
<dbReference type="Pfam" id="PF00588">
    <property type="entry name" value="SpoU_methylase"/>
    <property type="match status" value="1"/>
</dbReference>
<comment type="similarity">
    <text evidence="1">Belongs to the class IV-like SAM-binding methyltransferase superfamily. RNA methyltransferase TrmH family.</text>
</comment>
<organism evidence="5">
    <name type="scientific">marine metagenome</name>
    <dbReference type="NCBI Taxonomy" id="408172"/>
    <lineage>
        <taxon>unclassified sequences</taxon>
        <taxon>metagenomes</taxon>
        <taxon>ecological metagenomes</taxon>
    </lineage>
</organism>
<feature type="non-terminal residue" evidence="5">
    <location>
        <position position="1"/>
    </location>
</feature>
<dbReference type="PANTHER" id="PTHR43191">
    <property type="entry name" value="RRNA METHYLTRANSFERASE 3"/>
    <property type="match status" value="1"/>
</dbReference>
<keyword evidence="2" id="KW-0489">Methyltransferase</keyword>
<dbReference type="InterPro" id="IPR029028">
    <property type="entry name" value="Alpha/beta_knot_MTases"/>
</dbReference>
<sequence>VVGLVDLSQQKRRLLGRLRNGKSRKREGLVLVEGVRAVKEAIDAKAEVRFVVASERIESTTAGLALAEHIRKENLDITTVSEKELAALADTKHPQGILMVCKEQQMELPDILRVGGCYLVLDGVQDPGNVGTLIRAAAAFAVDAVITLDGTADTWSPKTVRASAGVVFRLSVAHAAAEEAIREITKAGVPIWVADPGAPSLKAKPDDRGFALVLANEGAGPRQAVLDAAEHMVRVPISGQVDSLNVAVAGAILLYELTKTEE</sequence>
<protein>
    <recommendedName>
        <fullName evidence="4">RNA 2-O ribose methyltransferase substrate binding domain-containing protein</fullName>
    </recommendedName>
</protein>
<proteinExistence type="inferred from homology"/>